<feature type="domain" description="Glycosyl transferase family 1" evidence="3">
    <location>
        <begin position="202"/>
        <end position="366"/>
    </location>
</feature>
<evidence type="ECO:0000256" key="2">
    <source>
        <dbReference type="ARBA" id="ARBA00022679"/>
    </source>
</evidence>
<keyword evidence="1" id="KW-0328">Glycosyltransferase</keyword>
<protein>
    <submittedName>
        <fullName evidence="4">Glycosyltransferase family 4 protein</fullName>
    </submittedName>
</protein>
<dbReference type="Pfam" id="PF00534">
    <property type="entry name" value="Glycos_transf_1"/>
    <property type="match status" value="1"/>
</dbReference>
<dbReference type="EMBL" id="JAAGRQ010000121">
    <property type="protein sequence ID" value="NDY58628.1"/>
    <property type="molecule type" value="Genomic_DNA"/>
</dbReference>
<dbReference type="AlphaFoldDB" id="A0A7K3NR12"/>
<organism evidence="4 5">
    <name type="scientific">Desulfolutivibrio sulfodismutans</name>
    <dbReference type="NCBI Taxonomy" id="63561"/>
    <lineage>
        <taxon>Bacteria</taxon>
        <taxon>Pseudomonadati</taxon>
        <taxon>Thermodesulfobacteriota</taxon>
        <taxon>Desulfovibrionia</taxon>
        <taxon>Desulfovibrionales</taxon>
        <taxon>Desulfovibrionaceae</taxon>
        <taxon>Desulfolutivibrio</taxon>
    </lineage>
</organism>
<dbReference type="PANTHER" id="PTHR12526:SF510">
    <property type="entry name" value="D-INOSITOL 3-PHOSPHATE GLYCOSYLTRANSFERASE"/>
    <property type="match status" value="1"/>
</dbReference>
<keyword evidence="5" id="KW-1185">Reference proteome</keyword>
<name>A0A7K3NR12_9BACT</name>
<evidence type="ECO:0000313" key="5">
    <source>
        <dbReference type="Proteomes" id="UP000469724"/>
    </source>
</evidence>
<dbReference type="SUPFAM" id="SSF53756">
    <property type="entry name" value="UDP-Glycosyltransferase/glycogen phosphorylase"/>
    <property type="match status" value="1"/>
</dbReference>
<proteinExistence type="predicted"/>
<evidence type="ECO:0000256" key="1">
    <source>
        <dbReference type="ARBA" id="ARBA00022676"/>
    </source>
</evidence>
<gene>
    <name evidence="4" type="ORF">G3N56_17985</name>
</gene>
<evidence type="ECO:0000259" key="3">
    <source>
        <dbReference type="Pfam" id="PF00534"/>
    </source>
</evidence>
<evidence type="ECO:0000313" key="4">
    <source>
        <dbReference type="EMBL" id="NDY58628.1"/>
    </source>
</evidence>
<dbReference type="InterPro" id="IPR001296">
    <property type="entry name" value="Glyco_trans_1"/>
</dbReference>
<keyword evidence="2 4" id="KW-0808">Transferase</keyword>
<dbReference type="PANTHER" id="PTHR12526">
    <property type="entry name" value="GLYCOSYLTRANSFERASE"/>
    <property type="match status" value="1"/>
</dbReference>
<comment type="caution">
    <text evidence="4">The sequence shown here is derived from an EMBL/GenBank/DDBJ whole genome shotgun (WGS) entry which is preliminary data.</text>
</comment>
<reference evidence="4 5" key="1">
    <citation type="submission" date="2020-02" db="EMBL/GenBank/DDBJ databases">
        <title>Comparative genomics of sulfur disproportionating microorganisms.</title>
        <authorList>
            <person name="Ward L.M."/>
            <person name="Bertran E."/>
            <person name="Johnston D.T."/>
        </authorList>
    </citation>
    <scope>NUCLEOTIDE SEQUENCE [LARGE SCALE GENOMIC DNA]</scope>
    <source>
        <strain evidence="4 5">DSM 3696</strain>
    </source>
</reference>
<accession>A0A7K3NR12</accession>
<dbReference type="CDD" id="cd03801">
    <property type="entry name" value="GT4_PimA-like"/>
    <property type="match status" value="1"/>
</dbReference>
<dbReference type="Gene3D" id="3.40.50.2000">
    <property type="entry name" value="Glycogen Phosphorylase B"/>
    <property type="match status" value="2"/>
</dbReference>
<dbReference type="GO" id="GO:0016757">
    <property type="term" value="F:glycosyltransferase activity"/>
    <property type="evidence" value="ECO:0007669"/>
    <property type="project" value="UniProtKB-KW"/>
</dbReference>
<dbReference type="Proteomes" id="UP000469724">
    <property type="component" value="Unassembled WGS sequence"/>
</dbReference>
<sequence length="401" mass="44102">MFIFREIKNLQGLGLPISVYSLYGPAKNGLSTEMRAAAADVTRLGAASLFRVFRDVWAWSRRRPDVSRRLWATIPWRKWSCIEVAAENFWSFLAGFRLATLFEQDGITHVHAAWANGPATAAWVAATLLDLPFSFSGRAGDIHPQDGALAEKIQAADFVHTNNQANVDYLAGFADAQDAQKIHMVYNSLTLASRAKARVRMEPPYRLLAVGRFCRTKGFDVLLQACRLLDREGFPFQLTLVGAGFQGAYLRFLRHQLGLRARVFLPGFVSHDRITELYSSSDIFVMPSVIHKTGDRDGIPNVIMEALSHCLPVVATNISGIPEVIEDGVTGRLAPQRDPAALAEAIKAMAVDRKSALAMAAAGRKRVLAMFDPDKNSRALFELYRDDAVPLAADASGEGKA</sequence>